<evidence type="ECO:0000313" key="1">
    <source>
        <dbReference type="EMBL" id="MFD2628776.1"/>
    </source>
</evidence>
<keyword evidence="2" id="KW-1185">Reference proteome</keyword>
<reference evidence="2" key="1">
    <citation type="journal article" date="2019" name="Int. J. Syst. Evol. Microbiol.">
        <title>The Global Catalogue of Microorganisms (GCM) 10K type strain sequencing project: providing services to taxonomists for standard genome sequencing and annotation.</title>
        <authorList>
            <consortium name="The Broad Institute Genomics Platform"/>
            <consortium name="The Broad Institute Genome Sequencing Center for Infectious Disease"/>
            <person name="Wu L."/>
            <person name="Ma J."/>
        </authorList>
    </citation>
    <scope>NUCLEOTIDE SEQUENCE [LARGE SCALE GENOMIC DNA]</scope>
    <source>
        <strain evidence="2">TISTR 1858</strain>
    </source>
</reference>
<sequence>MMMKIYDNWYYQKDESDLSHCSDPLIIIRDVCDLMLEAFNEIPDTALYIIDNKHLGSPICLDDNKTILLSTAGNTYWAQNAYQLSHELCHHFIKKKAPTGKNSWFEESICELASIYFLSEIASIWSVSSIDTKSSYSSSITDYISNLLNSSLDIELKQLNIQSSVLYKEMNNSPYLRDENNQIANKILPIFKENPSLWKDVYLIRKLNVKDLNSFFTKWSQLANQENVGAILKISELIL</sequence>
<dbReference type="Proteomes" id="UP001597451">
    <property type="component" value="Unassembled WGS sequence"/>
</dbReference>
<protein>
    <recommendedName>
        <fullName evidence="3">ImmA/IrrE family metallo-endopeptidase</fullName>
    </recommendedName>
</protein>
<comment type="caution">
    <text evidence="1">The sequence shown here is derived from an EMBL/GenBank/DDBJ whole genome shotgun (WGS) entry which is preliminary data.</text>
</comment>
<dbReference type="EMBL" id="JBHUMX010000019">
    <property type="protein sequence ID" value="MFD2628776.1"/>
    <property type="molecule type" value="Genomic_DNA"/>
</dbReference>
<gene>
    <name evidence="1" type="ORF">ACFSUN_08245</name>
</gene>
<organism evidence="1 2">
    <name type="scientific">Oceanobacillus kapialis</name>
    <dbReference type="NCBI Taxonomy" id="481353"/>
    <lineage>
        <taxon>Bacteria</taxon>
        <taxon>Bacillati</taxon>
        <taxon>Bacillota</taxon>
        <taxon>Bacilli</taxon>
        <taxon>Bacillales</taxon>
        <taxon>Bacillaceae</taxon>
        <taxon>Oceanobacillus</taxon>
    </lineage>
</organism>
<evidence type="ECO:0000313" key="2">
    <source>
        <dbReference type="Proteomes" id="UP001597451"/>
    </source>
</evidence>
<evidence type="ECO:0008006" key="3">
    <source>
        <dbReference type="Google" id="ProtNLM"/>
    </source>
</evidence>
<accession>A0ABW5PZJ3</accession>
<proteinExistence type="predicted"/>
<name>A0ABW5PZJ3_9BACI</name>
<dbReference type="RefSeq" id="WP_379561520.1">
    <property type="nucleotide sequence ID" value="NZ_JBHUMX010000019.1"/>
</dbReference>